<evidence type="ECO:0000313" key="5">
    <source>
        <dbReference type="Proteomes" id="UP000245125"/>
    </source>
</evidence>
<keyword evidence="1" id="KW-0677">Repeat</keyword>
<dbReference type="Proteomes" id="UP000245125">
    <property type="component" value="Unassembled WGS sequence"/>
</dbReference>
<dbReference type="InterPro" id="IPR001258">
    <property type="entry name" value="NHL_repeat"/>
</dbReference>
<evidence type="ECO:0000256" key="3">
    <source>
        <dbReference type="SAM" id="MobiDB-lite"/>
    </source>
</evidence>
<dbReference type="PANTHER" id="PTHR24104">
    <property type="entry name" value="E3 UBIQUITIN-PROTEIN LIGASE NHLRC1-RELATED"/>
    <property type="match status" value="1"/>
</dbReference>
<sequence length="333" mass="36890">MSIMRASMLTLLTVIALTVLTGTARGEAKGTYLYTLSDFTGSVPTSSARVSVDDFHKEVYVTSGDLIRVFNDKGMEIYSFGENLNVGVLYDAAVDEKGNIYVLSHSYERKQFIITLCNFRGEPIREISLTNIPPQFQGISPSRMVYRKGTLYLVSDSGMVVVMTDANGVFKDGIDLFPLMDVKSDDRGKRGRKGEDRDKEKKELKRDDYGISGFSVDHEGNLLFVSPITAKAFIVFADRTVDSFGKRGSAPGRFAIPRGIVRDKSGNYIVSDILRCVVMIFDKKFDFITEFGGRGYGPSNLIGPTEIVLSEDSKLYVTQLTERGVSVYNIVGD</sequence>
<evidence type="ECO:0000256" key="1">
    <source>
        <dbReference type="ARBA" id="ARBA00022737"/>
    </source>
</evidence>
<evidence type="ECO:0000313" key="4">
    <source>
        <dbReference type="EMBL" id="SPQ00546.1"/>
    </source>
</evidence>
<dbReference type="InterPro" id="IPR050952">
    <property type="entry name" value="TRIM-NHL_E3_ligases"/>
</dbReference>
<dbReference type="SUPFAM" id="SSF63829">
    <property type="entry name" value="Calcium-dependent phosphotriesterase"/>
    <property type="match status" value="1"/>
</dbReference>
<feature type="region of interest" description="Disordered" evidence="3">
    <location>
        <begin position="185"/>
        <end position="204"/>
    </location>
</feature>
<dbReference type="PANTHER" id="PTHR24104:SF25">
    <property type="entry name" value="PROTEIN LIN-41"/>
    <property type="match status" value="1"/>
</dbReference>
<dbReference type="EMBL" id="OUUY01000072">
    <property type="protein sequence ID" value="SPQ00546.1"/>
    <property type="molecule type" value="Genomic_DNA"/>
</dbReference>
<protein>
    <recommendedName>
        <fullName evidence="6">NHL repeat containing protein</fullName>
    </recommendedName>
</protein>
<accession>A0A2U3QGJ9</accession>
<dbReference type="PROSITE" id="PS51125">
    <property type="entry name" value="NHL"/>
    <property type="match status" value="1"/>
</dbReference>
<name>A0A2U3QGJ9_9BACT</name>
<evidence type="ECO:0008006" key="6">
    <source>
        <dbReference type="Google" id="ProtNLM"/>
    </source>
</evidence>
<gene>
    <name evidence="4" type="ORF">NBG4_270009</name>
</gene>
<proteinExistence type="predicted"/>
<feature type="repeat" description="NHL" evidence="2">
    <location>
        <begin position="241"/>
        <end position="284"/>
    </location>
</feature>
<keyword evidence="5" id="KW-1185">Reference proteome</keyword>
<dbReference type="Gene3D" id="2.120.10.30">
    <property type="entry name" value="TolB, C-terminal domain"/>
    <property type="match status" value="2"/>
</dbReference>
<dbReference type="AlphaFoldDB" id="A0A2U3QGJ9"/>
<dbReference type="InterPro" id="IPR011042">
    <property type="entry name" value="6-blade_b-propeller_TolB-like"/>
</dbReference>
<evidence type="ECO:0000256" key="2">
    <source>
        <dbReference type="PROSITE-ProRule" id="PRU00504"/>
    </source>
</evidence>
<reference evidence="5" key="1">
    <citation type="submission" date="2018-03" db="EMBL/GenBank/DDBJ databases">
        <authorList>
            <person name="Zecchin S."/>
        </authorList>
    </citation>
    <scope>NUCLEOTIDE SEQUENCE [LARGE SCALE GENOMIC DNA]</scope>
</reference>
<dbReference type="GO" id="GO:0008270">
    <property type="term" value="F:zinc ion binding"/>
    <property type="evidence" value="ECO:0007669"/>
    <property type="project" value="UniProtKB-KW"/>
</dbReference>
<organism evidence="4 5">
    <name type="scientific">Candidatus Sulfobium mesophilum</name>
    <dbReference type="NCBI Taxonomy" id="2016548"/>
    <lineage>
        <taxon>Bacteria</taxon>
        <taxon>Pseudomonadati</taxon>
        <taxon>Nitrospirota</taxon>
        <taxon>Nitrospiria</taxon>
        <taxon>Nitrospirales</taxon>
        <taxon>Nitrospiraceae</taxon>
        <taxon>Candidatus Sulfobium</taxon>
    </lineage>
</organism>